<dbReference type="PANTHER" id="PTHR30329">
    <property type="entry name" value="STATOR ELEMENT OF FLAGELLAR MOTOR COMPLEX"/>
    <property type="match status" value="1"/>
</dbReference>
<dbReference type="PANTHER" id="PTHR30329:SF21">
    <property type="entry name" value="LIPOPROTEIN YIAD-RELATED"/>
    <property type="match status" value="1"/>
</dbReference>
<feature type="chain" id="PRO_5046548544" evidence="5">
    <location>
        <begin position="27"/>
        <end position="314"/>
    </location>
</feature>
<name>A0ABT7EWG4_9RHOB</name>
<proteinExistence type="predicted"/>
<feature type="signal peptide" evidence="5">
    <location>
        <begin position="1"/>
        <end position="26"/>
    </location>
</feature>
<evidence type="ECO:0000313" key="8">
    <source>
        <dbReference type="Proteomes" id="UP001243757"/>
    </source>
</evidence>
<dbReference type="InterPro" id="IPR006665">
    <property type="entry name" value="OmpA-like"/>
</dbReference>
<dbReference type="InterPro" id="IPR050330">
    <property type="entry name" value="Bact_OuterMem_StrucFunc"/>
</dbReference>
<evidence type="ECO:0000256" key="4">
    <source>
        <dbReference type="PROSITE-ProRule" id="PRU00473"/>
    </source>
</evidence>
<dbReference type="SUPFAM" id="SSF103088">
    <property type="entry name" value="OmpA-like"/>
    <property type="match status" value="1"/>
</dbReference>
<sequence>MIRAAASGLMAGLGALLLAAPGPVCALEVPAAARLLSERSSPLDSYDLPLAGFDGSRVPSAHLEGAVMRRTWRLDGTSATPLQLLAPLRAELEAEGYRILLDCTAESCGGFDFRYGTEVALAPQMHVDLGNFRFLSARRGAAEAVSLMVSHTGSSAYLQMIEVTPADPGATEIAPAPETELPPTPADAEEALAAVLLAEGHVVLSDLDFGTGADTLGPERYDSLVALAGFLAANPGFRLVFVGHTDSVGGLEANMALSKQRAEAVRARMVADYGADAGRLSADGVGYLAPIAPNTTDAGRERNRRVEAVLLPAG</sequence>
<keyword evidence="8" id="KW-1185">Reference proteome</keyword>
<protein>
    <submittedName>
        <fullName evidence="7">OmpA family protein</fullName>
    </submittedName>
</protein>
<evidence type="ECO:0000313" key="7">
    <source>
        <dbReference type="EMBL" id="MDK3016634.1"/>
    </source>
</evidence>
<dbReference type="InterPro" id="IPR036737">
    <property type="entry name" value="OmpA-like_sf"/>
</dbReference>
<dbReference type="EMBL" id="JASNJD010000002">
    <property type="protein sequence ID" value="MDK3016634.1"/>
    <property type="molecule type" value="Genomic_DNA"/>
</dbReference>
<dbReference type="Pfam" id="PF00691">
    <property type="entry name" value="OmpA"/>
    <property type="match status" value="1"/>
</dbReference>
<keyword evidence="2 4" id="KW-0472">Membrane</keyword>
<accession>A0ABT7EWG4</accession>
<keyword evidence="5" id="KW-0732">Signal</keyword>
<gene>
    <name evidence="7" type="ORF">QO033_03040</name>
</gene>
<evidence type="ECO:0000256" key="1">
    <source>
        <dbReference type="ARBA" id="ARBA00004442"/>
    </source>
</evidence>
<dbReference type="InterPro" id="IPR006664">
    <property type="entry name" value="OMP_bac"/>
</dbReference>
<comment type="subcellular location">
    <subcellularLocation>
        <location evidence="1">Cell outer membrane</location>
    </subcellularLocation>
</comment>
<evidence type="ECO:0000259" key="6">
    <source>
        <dbReference type="PROSITE" id="PS51123"/>
    </source>
</evidence>
<evidence type="ECO:0000256" key="5">
    <source>
        <dbReference type="SAM" id="SignalP"/>
    </source>
</evidence>
<evidence type="ECO:0000256" key="2">
    <source>
        <dbReference type="ARBA" id="ARBA00023136"/>
    </source>
</evidence>
<comment type="caution">
    <text evidence="7">The sequence shown here is derived from an EMBL/GenBank/DDBJ whole genome shotgun (WGS) entry which is preliminary data.</text>
</comment>
<feature type="domain" description="OmpA-like" evidence="6">
    <location>
        <begin position="196"/>
        <end position="314"/>
    </location>
</feature>
<reference evidence="7 8" key="1">
    <citation type="submission" date="2023-05" db="EMBL/GenBank/DDBJ databases">
        <title>Pseudodonghicola sp. nov.</title>
        <authorList>
            <person name="Huang J."/>
        </authorList>
    </citation>
    <scope>NUCLEOTIDE SEQUENCE [LARGE SCALE GENOMIC DNA]</scope>
    <source>
        <strain evidence="7 8">IC7</strain>
    </source>
</reference>
<evidence type="ECO:0000256" key="3">
    <source>
        <dbReference type="ARBA" id="ARBA00023237"/>
    </source>
</evidence>
<keyword evidence="3" id="KW-0998">Cell outer membrane</keyword>
<dbReference type="RefSeq" id="WP_284479454.1">
    <property type="nucleotide sequence ID" value="NZ_JASNJD010000002.1"/>
</dbReference>
<dbReference type="CDD" id="cd07185">
    <property type="entry name" value="OmpA_C-like"/>
    <property type="match status" value="1"/>
</dbReference>
<dbReference type="PRINTS" id="PR01021">
    <property type="entry name" value="OMPADOMAIN"/>
</dbReference>
<dbReference type="PROSITE" id="PS51123">
    <property type="entry name" value="OMPA_2"/>
    <property type="match status" value="1"/>
</dbReference>
<dbReference type="Proteomes" id="UP001243757">
    <property type="component" value="Unassembled WGS sequence"/>
</dbReference>
<organism evidence="7 8">
    <name type="scientific">Pseudodonghicola flavimaris</name>
    <dbReference type="NCBI Taxonomy" id="3050036"/>
    <lineage>
        <taxon>Bacteria</taxon>
        <taxon>Pseudomonadati</taxon>
        <taxon>Pseudomonadota</taxon>
        <taxon>Alphaproteobacteria</taxon>
        <taxon>Rhodobacterales</taxon>
        <taxon>Paracoccaceae</taxon>
        <taxon>Pseudodonghicola</taxon>
    </lineage>
</organism>
<dbReference type="Gene3D" id="3.30.1330.60">
    <property type="entry name" value="OmpA-like domain"/>
    <property type="match status" value="1"/>
</dbReference>